<evidence type="ECO:0000313" key="1">
    <source>
        <dbReference type="EMBL" id="SKC18544.1"/>
    </source>
</evidence>
<dbReference type="EMBL" id="FUZA01000011">
    <property type="protein sequence ID" value="SKC18544.1"/>
    <property type="molecule type" value="Genomic_DNA"/>
</dbReference>
<dbReference type="AlphaFoldDB" id="A0A1T5HD13"/>
<proteinExistence type="predicted"/>
<organism evidence="1 2">
    <name type="scientific">Dyadobacter psychrophilus</name>
    <dbReference type="NCBI Taxonomy" id="651661"/>
    <lineage>
        <taxon>Bacteria</taxon>
        <taxon>Pseudomonadati</taxon>
        <taxon>Bacteroidota</taxon>
        <taxon>Cytophagia</taxon>
        <taxon>Cytophagales</taxon>
        <taxon>Spirosomataceae</taxon>
        <taxon>Dyadobacter</taxon>
    </lineage>
</organism>
<dbReference type="OrthoDB" id="636834at2"/>
<name>A0A1T5HD13_9BACT</name>
<dbReference type="RefSeq" id="WP_082217758.1">
    <property type="nucleotide sequence ID" value="NZ_FUZA01000011.1"/>
</dbReference>
<gene>
    <name evidence="1" type="ORF">SAMN05660293_05327</name>
</gene>
<keyword evidence="2" id="KW-1185">Reference proteome</keyword>
<accession>A0A1T5HD13</accession>
<protein>
    <submittedName>
        <fullName evidence="1">Uncharacterized protein</fullName>
    </submittedName>
</protein>
<evidence type="ECO:0000313" key="2">
    <source>
        <dbReference type="Proteomes" id="UP000190897"/>
    </source>
</evidence>
<dbReference type="STRING" id="651661.SAMN05660293_05327"/>
<sequence length="396" mass="45946">MQEINYPLHWLDWAVTEMFKADKAAKTYLTAMFCRTIAIEADRQYEKQRQFLRRKSFELSGKNKNQYLKNYHNALVLLYDQAMRNEQYWQGESAEIATACKALSACIFGVLHTAEMSLHGPPLRKKVVGYVLLQAARDQLIERFSGWMKEVCQKLTDPAPLGILRDAIQQHLAHQPGRSVMETDLIYHQRLIAGLTQMQIHEQASINQNNLHNLLIGFNFNNADFIRFYTGQIALQIQQQDFAHSGLVQLQFFYKEFCQIQMHSKRAFDDKNPDIKKVIGSWFEQEVHFARLYSKQVANSRLPLSSDGKPFKVLCFLSVDQIAIILRSMDALRIFQAKSLVAIMQSLAPYLSTSVKADISWQSMRSKSYTLEENDRKVVISTLQSMIKWIEEYQNR</sequence>
<reference evidence="2" key="1">
    <citation type="submission" date="2017-02" db="EMBL/GenBank/DDBJ databases">
        <authorList>
            <person name="Varghese N."/>
            <person name="Submissions S."/>
        </authorList>
    </citation>
    <scope>NUCLEOTIDE SEQUENCE [LARGE SCALE GENOMIC DNA]</scope>
    <source>
        <strain evidence="2">DSM 22270</strain>
    </source>
</reference>
<dbReference type="Proteomes" id="UP000190897">
    <property type="component" value="Unassembled WGS sequence"/>
</dbReference>